<dbReference type="Proteomes" id="UP000680045">
    <property type="component" value="Unassembled WGS sequence"/>
</dbReference>
<accession>A0A941FUM3</accession>
<gene>
    <name evidence="1" type="ORF">KEH51_29330</name>
</gene>
<reference evidence="1" key="1">
    <citation type="submission" date="2021-04" db="EMBL/GenBank/DDBJ databases">
        <title>Whole genome sequencing of Enterococci isolates from hospitalized patients.</title>
        <authorList>
            <person name="Ogoti B.M."/>
            <person name="Onyambu F.G."/>
        </authorList>
    </citation>
    <scope>NUCLEOTIDE SEQUENCE</scope>
    <source>
        <strain evidence="1">242</strain>
    </source>
</reference>
<organism evidence="1 2">
    <name type="scientific">Peribacillus frigoritolerans</name>
    <dbReference type="NCBI Taxonomy" id="450367"/>
    <lineage>
        <taxon>Bacteria</taxon>
        <taxon>Bacillati</taxon>
        <taxon>Bacillota</taxon>
        <taxon>Bacilli</taxon>
        <taxon>Bacillales</taxon>
        <taxon>Bacillaceae</taxon>
        <taxon>Peribacillus</taxon>
    </lineage>
</organism>
<sequence length="71" mass="7950">MNNLQCYIDMEIDSGIKGVGDKLEASQVLSQVEFKMYDNETGELAFEGTGESINFEPTETKKTCLLFIYAT</sequence>
<evidence type="ECO:0000313" key="1">
    <source>
        <dbReference type="EMBL" id="MBR8646377.1"/>
    </source>
</evidence>
<dbReference type="EMBL" id="JAGTPW010000094">
    <property type="protein sequence ID" value="MBR8646377.1"/>
    <property type="molecule type" value="Genomic_DNA"/>
</dbReference>
<protein>
    <submittedName>
        <fullName evidence="1">Uncharacterized protein</fullName>
    </submittedName>
</protein>
<dbReference type="AlphaFoldDB" id="A0A941FUM3"/>
<evidence type="ECO:0000313" key="2">
    <source>
        <dbReference type="Proteomes" id="UP000680045"/>
    </source>
</evidence>
<comment type="caution">
    <text evidence="1">The sequence shown here is derived from an EMBL/GenBank/DDBJ whole genome shotgun (WGS) entry which is preliminary data.</text>
</comment>
<proteinExistence type="predicted"/>
<name>A0A941FUM3_9BACI</name>